<dbReference type="EMBL" id="KN832152">
    <property type="protein sequence ID" value="KIN93587.1"/>
    <property type="molecule type" value="Genomic_DNA"/>
</dbReference>
<organism evidence="8 9">
    <name type="scientific">Pisolithus tinctorius Marx 270</name>
    <dbReference type="NCBI Taxonomy" id="870435"/>
    <lineage>
        <taxon>Eukaryota</taxon>
        <taxon>Fungi</taxon>
        <taxon>Dikarya</taxon>
        <taxon>Basidiomycota</taxon>
        <taxon>Agaricomycotina</taxon>
        <taxon>Agaricomycetes</taxon>
        <taxon>Agaricomycetidae</taxon>
        <taxon>Boletales</taxon>
        <taxon>Sclerodermatineae</taxon>
        <taxon>Pisolithaceae</taxon>
        <taxon>Pisolithus</taxon>
    </lineage>
</organism>
<dbReference type="AlphaFoldDB" id="A0A0C3I8Z5"/>
<feature type="signal peptide" evidence="7">
    <location>
        <begin position="1"/>
        <end position="21"/>
    </location>
</feature>
<proteinExistence type="inferred from homology"/>
<dbReference type="GO" id="GO:0005789">
    <property type="term" value="C:endoplasmic reticulum membrane"/>
    <property type="evidence" value="ECO:0007669"/>
    <property type="project" value="UniProtKB-SubCell"/>
</dbReference>
<evidence type="ECO:0000256" key="2">
    <source>
        <dbReference type="ARBA" id="ARBA00022502"/>
    </source>
</evidence>
<gene>
    <name evidence="8" type="ORF">M404DRAFT_170837</name>
</gene>
<evidence type="ECO:0000256" key="7">
    <source>
        <dbReference type="RuleBase" id="RU365066"/>
    </source>
</evidence>
<dbReference type="PANTHER" id="PTHR13148">
    <property type="entry name" value="PER1-RELATED"/>
    <property type="match status" value="1"/>
</dbReference>
<protein>
    <recommendedName>
        <fullName evidence="7">Post-GPI attachment to proteins factor 3</fullName>
    </recommendedName>
</protein>
<sequence length="339" mass="38866">MRGSLVWRTGVLALLATVAVASSGDRSSDFQNCLSKCVGRCHPWTVLSLDLRLTRWTCTDDCKYTCMHMLTDNAVRDGKPIQQYYGKWPFWRFLGMQEPASVAFSLWNMWFHLQGARQISRRVPAAHPMKPYYLTWAYVSINAWIWSAVFHTRDLPRTEKLDYFSAALAIMYALYFTVTRMLHMYPRATDGSVPKSTVKSRSAMCIAWSMLCIAAYIAHVTYLSILPRFDYSYNMAFNLALGLAHNLLWLLYSLPRSVSLLRRFPHAPKTYRPSYAYKAGLFVALTTAATALELFDFPPVGRVLDAHALWHLSTAPIAKLWYDFLVEDALDEGWRAPQQ</sequence>
<evidence type="ECO:0000313" key="8">
    <source>
        <dbReference type="EMBL" id="KIN93587.1"/>
    </source>
</evidence>
<feature type="transmembrane region" description="Helical" evidence="7">
    <location>
        <begin position="231"/>
        <end position="254"/>
    </location>
</feature>
<keyword evidence="6 7" id="KW-0472">Membrane</keyword>
<dbReference type="HOGENOM" id="CLU_032917_1_1_1"/>
<evidence type="ECO:0000256" key="4">
    <source>
        <dbReference type="ARBA" id="ARBA00022729"/>
    </source>
</evidence>
<evidence type="ECO:0000256" key="3">
    <source>
        <dbReference type="ARBA" id="ARBA00022692"/>
    </source>
</evidence>
<comment type="function">
    <text evidence="7">Involved in the lipid remodeling steps of GPI-anchor maturation.</text>
</comment>
<evidence type="ECO:0000313" key="9">
    <source>
        <dbReference type="Proteomes" id="UP000054217"/>
    </source>
</evidence>
<evidence type="ECO:0000256" key="6">
    <source>
        <dbReference type="ARBA" id="ARBA00023136"/>
    </source>
</evidence>
<comment type="subcellular location">
    <subcellularLocation>
        <location evidence="1">Endomembrane system</location>
        <topology evidence="1">Multi-pass membrane protein</topology>
    </subcellularLocation>
    <subcellularLocation>
        <location evidence="7">Endoplasmic reticulum membrane</location>
        <topology evidence="7">Multi-pass membrane protein</topology>
    </subcellularLocation>
</comment>
<keyword evidence="2 7" id="KW-0337">GPI-anchor biosynthesis</keyword>
<keyword evidence="5 7" id="KW-1133">Transmembrane helix</keyword>
<dbReference type="InParanoid" id="A0A0C3I8Z5"/>
<keyword evidence="7" id="KW-0256">Endoplasmic reticulum</keyword>
<keyword evidence="9" id="KW-1185">Reference proteome</keyword>
<keyword evidence="3 7" id="KW-0812">Transmembrane</keyword>
<dbReference type="InterPro" id="IPR007217">
    <property type="entry name" value="Per1-like"/>
</dbReference>
<evidence type="ECO:0000256" key="1">
    <source>
        <dbReference type="ARBA" id="ARBA00004127"/>
    </source>
</evidence>
<dbReference type="GO" id="GO:0016788">
    <property type="term" value="F:hydrolase activity, acting on ester bonds"/>
    <property type="evidence" value="ECO:0007669"/>
    <property type="project" value="TreeGrafter"/>
</dbReference>
<dbReference type="Pfam" id="PF04080">
    <property type="entry name" value="Per1"/>
    <property type="match status" value="1"/>
</dbReference>
<dbReference type="OrthoDB" id="419770at2759"/>
<dbReference type="GO" id="GO:0006506">
    <property type="term" value="P:GPI anchor biosynthetic process"/>
    <property type="evidence" value="ECO:0007669"/>
    <property type="project" value="UniProtKB-KW"/>
</dbReference>
<dbReference type="STRING" id="870435.A0A0C3I8Z5"/>
<feature type="chain" id="PRO_5016485870" description="Post-GPI attachment to proteins factor 3" evidence="7">
    <location>
        <begin position="22"/>
        <end position="339"/>
    </location>
</feature>
<comment type="caution">
    <text evidence="7">Lacks conserved residue(s) required for the propagation of feature annotation.</text>
</comment>
<dbReference type="PANTHER" id="PTHR13148:SF0">
    <property type="entry name" value="POST-GPI ATTACHMENT TO PROTEINS FACTOR 3"/>
    <property type="match status" value="1"/>
</dbReference>
<reference evidence="8 9" key="1">
    <citation type="submission" date="2014-04" db="EMBL/GenBank/DDBJ databases">
        <authorList>
            <consortium name="DOE Joint Genome Institute"/>
            <person name="Kuo A."/>
            <person name="Kohler A."/>
            <person name="Costa M.D."/>
            <person name="Nagy L.G."/>
            <person name="Floudas D."/>
            <person name="Copeland A."/>
            <person name="Barry K.W."/>
            <person name="Cichocki N."/>
            <person name="Veneault-Fourrey C."/>
            <person name="LaButti K."/>
            <person name="Lindquist E.A."/>
            <person name="Lipzen A."/>
            <person name="Lundell T."/>
            <person name="Morin E."/>
            <person name="Murat C."/>
            <person name="Sun H."/>
            <person name="Tunlid A."/>
            <person name="Henrissat B."/>
            <person name="Grigoriev I.V."/>
            <person name="Hibbett D.S."/>
            <person name="Martin F."/>
            <person name="Nordberg H.P."/>
            <person name="Cantor M.N."/>
            <person name="Hua S.X."/>
        </authorList>
    </citation>
    <scope>NUCLEOTIDE SEQUENCE [LARGE SCALE GENOMIC DNA]</scope>
    <source>
        <strain evidence="8 9">Marx 270</strain>
    </source>
</reference>
<feature type="transmembrane region" description="Helical" evidence="7">
    <location>
        <begin position="203"/>
        <end position="225"/>
    </location>
</feature>
<accession>A0A0C3I8Z5</accession>
<name>A0A0C3I8Z5_PISTI</name>
<evidence type="ECO:0000256" key="5">
    <source>
        <dbReference type="ARBA" id="ARBA00022989"/>
    </source>
</evidence>
<dbReference type="FunCoup" id="A0A0C3I8Z5">
    <property type="interactions" value="77"/>
</dbReference>
<dbReference type="Proteomes" id="UP000054217">
    <property type="component" value="Unassembled WGS sequence"/>
</dbReference>
<keyword evidence="4 7" id="KW-0732">Signal</keyword>
<feature type="transmembrane region" description="Helical" evidence="7">
    <location>
        <begin position="275"/>
        <end position="295"/>
    </location>
</feature>
<feature type="transmembrane region" description="Helical" evidence="7">
    <location>
        <begin position="163"/>
        <end position="182"/>
    </location>
</feature>
<comment type="similarity">
    <text evidence="7">Belongs to the PGAP3 family.</text>
</comment>
<feature type="transmembrane region" description="Helical" evidence="7">
    <location>
        <begin position="132"/>
        <end position="151"/>
    </location>
</feature>
<reference evidence="9" key="2">
    <citation type="submission" date="2015-01" db="EMBL/GenBank/DDBJ databases">
        <title>Evolutionary Origins and Diversification of the Mycorrhizal Mutualists.</title>
        <authorList>
            <consortium name="DOE Joint Genome Institute"/>
            <consortium name="Mycorrhizal Genomics Consortium"/>
            <person name="Kohler A."/>
            <person name="Kuo A."/>
            <person name="Nagy L.G."/>
            <person name="Floudas D."/>
            <person name="Copeland A."/>
            <person name="Barry K.W."/>
            <person name="Cichocki N."/>
            <person name="Veneault-Fourrey C."/>
            <person name="LaButti K."/>
            <person name="Lindquist E.A."/>
            <person name="Lipzen A."/>
            <person name="Lundell T."/>
            <person name="Morin E."/>
            <person name="Murat C."/>
            <person name="Riley R."/>
            <person name="Ohm R."/>
            <person name="Sun H."/>
            <person name="Tunlid A."/>
            <person name="Henrissat B."/>
            <person name="Grigoriev I.V."/>
            <person name="Hibbett D.S."/>
            <person name="Martin F."/>
        </authorList>
    </citation>
    <scope>NUCLEOTIDE SEQUENCE [LARGE SCALE GENOMIC DNA]</scope>
    <source>
        <strain evidence="9">Marx 270</strain>
    </source>
</reference>